<feature type="compositionally biased region" description="Polar residues" evidence="1">
    <location>
        <begin position="251"/>
        <end position="273"/>
    </location>
</feature>
<dbReference type="Gene3D" id="3.40.50.1110">
    <property type="entry name" value="SGNH hydrolase"/>
    <property type="match status" value="1"/>
</dbReference>
<accession>A0A7L4YUB0</accession>
<dbReference type="AlphaFoldDB" id="A0A7L4YUB0"/>
<dbReference type="Pfam" id="PF13472">
    <property type="entry name" value="Lipase_GDSL_2"/>
    <property type="match status" value="1"/>
</dbReference>
<dbReference type="CDD" id="cd01836">
    <property type="entry name" value="FeeA_FeeB_like"/>
    <property type="match status" value="1"/>
</dbReference>
<reference evidence="3 4" key="1">
    <citation type="journal article" date="2018" name="Int. J. Syst. Evol. Microbiol.">
        <title>Epidermidibacterium keratini gen. nov., sp. nov., a member of the family Sporichthyaceae, isolated from keratin epidermis.</title>
        <authorList>
            <person name="Lee D.G."/>
            <person name="Trujillo M.E."/>
            <person name="Kang S."/>
            <person name="Nam J.J."/>
            <person name="Kim Y.J."/>
        </authorList>
    </citation>
    <scope>NUCLEOTIDE SEQUENCE [LARGE SCALE GENOMIC DNA]</scope>
    <source>
        <strain evidence="3 4">EPI-7</strain>
    </source>
</reference>
<dbReference type="InParanoid" id="A0A7L4YUB0"/>
<dbReference type="OrthoDB" id="9804395at2"/>
<evidence type="ECO:0000313" key="3">
    <source>
        <dbReference type="EMBL" id="QHC02454.1"/>
    </source>
</evidence>
<feature type="compositionally biased region" description="Basic and acidic residues" evidence="1">
    <location>
        <begin position="1"/>
        <end position="16"/>
    </location>
</feature>
<feature type="region of interest" description="Disordered" evidence="1">
    <location>
        <begin position="317"/>
        <end position="339"/>
    </location>
</feature>
<keyword evidence="3" id="KW-0378">Hydrolase</keyword>
<dbReference type="InterPro" id="IPR013830">
    <property type="entry name" value="SGNH_hydro"/>
</dbReference>
<feature type="domain" description="SGNH hydrolase-type esterase" evidence="2">
    <location>
        <begin position="40"/>
        <end position="215"/>
    </location>
</feature>
<evidence type="ECO:0000256" key="1">
    <source>
        <dbReference type="SAM" id="MobiDB-lite"/>
    </source>
</evidence>
<evidence type="ECO:0000313" key="4">
    <source>
        <dbReference type="Proteomes" id="UP000463857"/>
    </source>
</evidence>
<dbReference type="PANTHER" id="PTHR30383:SF5">
    <property type="entry name" value="SGNH HYDROLASE-TYPE ESTERASE DOMAIN-CONTAINING PROTEIN"/>
    <property type="match status" value="1"/>
</dbReference>
<feature type="region of interest" description="Disordered" evidence="1">
    <location>
        <begin position="1"/>
        <end position="28"/>
    </location>
</feature>
<dbReference type="InterPro" id="IPR036514">
    <property type="entry name" value="SGNH_hydro_sf"/>
</dbReference>
<evidence type="ECO:0000259" key="2">
    <source>
        <dbReference type="Pfam" id="PF13472"/>
    </source>
</evidence>
<dbReference type="GO" id="GO:0004622">
    <property type="term" value="F:phosphatidylcholine lysophospholipase activity"/>
    <property type="evidence" value="ECO:0007669"/>
    <property type="project" value="TreeGrafter"/>
</dbReference>
<dbReference type="KEGG" id="eke:EK0264_14060"/>
<protein>
    <submittedName>
        <fullName evidence="3">SGNH/GDSL hydrolase family protein</fullName>
    </submittedName>
</protein>
<feature type="region of interest" description="Disordered" evidence="1">
    <location>
        <begin position="249"/>
        <end position="273"/>
    </location>
</feature>
<name>A0A7L4YUB0_9ACTN</name>
<sequence length="339" mass="35828">MGEARAARNRVERYTPIDDPPTGNGIWGSGTGEPIVLAIMGDSSAVGLGVDDVTETPGVLVAAGLSRLSGRPVRLTRVAISGAESRHLDQQVTDVLPEAPDVAVIMIGANDVTARTDPKVATTYLAAAVRRLRRAGVHVVVATCPDLGTVRPIPQPLRSIARRWSRDMAAAQIVAVVQAGGRTVALGSALGPTFAHYSELWSDDGFHPSPAGYAAAASFVLPSVADALGYWPIGRGEIRERAVRRRERKLSTTAARSSQQTGSEVTSDVTTSLDGTRRRLSTVSRLLPVALPIPHRGIDSAARPDLVADLSISELMAEAEASDDDPVQTKSQLRDGESR</sequence>
<dbReference type="PANTHER" id="PTHR30383">
    <property type="entry name" value="THIOESTERASE 1/PROTEASE 1/LYSOPHOSPHOLIPASE L1"/>
    <property type="match status" value="1"/>
</dbReference>
<dbReference type="EMBL" id="CP047156">
    <property type="protein sequence ID" value="QHC02454.1"/>
    <property type="molecule type" value="Genomic_DNA"/>
</dbReference>
<dbReference type="SUPFAM" id="SSF52266">
    <property type="entry name" value="SGNH hydrolase"/>
    <property type="match status" value="1"/>
</dbReference>
<gene>
    <name evidence="3" type="ORF">EK0264_14060</name>
</gene>
<organism evidence="3 4">
    <name type="scientific">Epidermidibacterium keratini</name>
    <dbReference type="NCBI Taxonomy" id="1891644"/>
    <lineage>
        <taxon>Bacteria</taxon>
        <taxon>Bacillati</taxon>
        <taxon>Actinomycetota</taxon>
        <taxon>Actinomycetes</taxon>
        <taxon>Sporichthyales</taxon>
        <taxon>Sporichthyaceae</taxon>
        <taxon>Epidermidibacterium</taxon>
    </lineage>
</organism>
<proteinExistence type="predicted"/>
<dbReference type="InterPro" id="IPR051532">
    <property type="entry name" value="Ester_Hydrolysis_Enzymes"/>
</dbReference>
<keyword evidence="4" id="KW-1185">Reference proteome</keyword>
<dbReference type="Proteomes" id="UP000463857">
    <property type="component" value="Chromosome"/>
</dbReference>